<dbReference type="FunFam" id="3.30.160.60:FF:001182">
    <property type="entry name" value="Zinc finger, C2H2 type"/>
    <property type="match status" value="1"/>
</dbReference>
<evidence type="ECO:0000256" key="12">
    <source>
        <dbReference type="ARBA" id="ARBA00023843"/>
    </source>
</evidence>
<dbReference type="GO" id="GO:0035282">
    <property type="term" value="P:segmentation"/>
    <property type="evidence" value="ECO:0007669"/>
    <property type="project" value="UniProtKB-KW"/>
</dbReference>
<evidence type="ECO:0000256" key="5">
    <source>
        <dbReference type="ARBA" id="ARBA00022737"/>
    </source>
</evidence>
<accession>A0AAV2Q2L2</accession>
<keyword evidence="11" id="KW-0539">Nucleus</keyword>
<keyword evidence="3" id="KW-0217">Developmental protein</keyword>
<dbReference type="GO" id="GO:0000981">
    <property type="term" value="F:DNA-binding transcription factor activity, RNA polymerase II-specific"/>
    <property type="evidence" value="ECO:0007669"/>
    <property type="project" value="TreeGrafter"/>
</dbReference>
<dbReference type="InterPro" id="IPR036236">
    <property type="entry name" value="Znf_C2H2_sf"/>
</dbReference>
<feature type="domain" description="C2H2-type" evidence="15">
    <location>
        <begin position="22"/>
        <end position="49"/>
    </location>
</feature>
<dbReference type="PANTHER" id="PTHR24384">
    <property type="entry name" value="FINGER PUTATIVE TRANSCRIPTION FACTOR FAMILY-RELATED"/>
    <property type="match status" value="1"/>
</dbReference>
<evidence type="ECO:0000256" key="14">
    <source>
        <dbReference type="PROSITE-ProRule" id="PRU00042"/>
    </source>
</evidence>
<evidence type="ECO:0000256" key="4">
    <source>
        <dbReference type="ARBA" id="ARBA00022723"/>
    </source>
</evidence>
<dbReference type="FunFam" id="3.30.160.60:FF:003288">
    <property type="entry name" value="Uncharacterized protein"/>
    <property type="match status" value="1"/>
</dbReference>
<keyword evidence="3" id="KW-0302">Gap protein</keyword>
<dbReference type="FunFam" id="3.30.160.60:FF:001954">
    <property type="entry name" value="Zinc finger protein 787"/>
    <property type="match status" value="1"/>
</dbReference>
<sequence>MFFTRESSPVNNQETHIGERNYQCSHCDKYFLQKNDLIEHQRTHIDEKQYQCSNCTKVFLRKGNLIKHQITHTGERPFQCIHCNKAFSEKKLFIGHLKTHTSEKPYKCSSCTKVFLRKGNLIKHQITHTGERPFQCSEKPYKCSHCDKSFSRNIYLKSHLRKHTGEKPYKCSHCDKAFSQYSNLLTHRKIHTGKKPFQCRQCDKAFSQKGNLESHIRIHTGEKPFQCRHCGKEFTQASHLINHTRKHTGETPYKCKLCDKICFQKGNFVTHMRTHTGEKPYKCSHCDKAFSDKSILKYHMRAHMKKKSYQCSHCDKAFLNNSILRRHLRTHIDKNSSKMEKSKIDSNKKKEICEEAISAKFTQFKHTRKFSHENEETQPKKYIEHTENAKRLDKSIKESNRECKDIDFQSTVIINKKFKKGDECWLEMQVKNSKTHTKQFKRLKKPSIESTNESKGMVPQNVVTKNVESKLKINVDKQTAEKIKEDTIIANIKVERYKKKDSEHQIEIEEIILSDSDEEFDIVKTVYNKKQDEVEEIILSDSDEVFDIVKREMLLEEEVDSKKEEKDMNDLIWAIDSIFKLLEKSTEGVWKRTHNQFEQNLYDILQSLNLEIFEDSSYTNIYNLDINYRQLYIHFSGVDGKVLKHALLCKHRYPNCKNIPEEHQEDMSCCT</sequence>
<keyword evidence="8" id="KW-0805">Transcription regulation</keyword>
<dbReference type="PANTHER" id="PTHR24384:SF189">
    <property type="entry name" value="C2H2-TYPE DOMAIN-CONTAINING PROTEIN-RELATED"/>
    <property type="match status" value="1"/>
</dbReference>
<feature type="domain" description="C2H2-type" evidence="15">
    <location>
        <begin position="141"/>
        <end position="168"/>
    </location>
</feature>
<gene>
    <name evidence="16" type="ORF">MNOR_LOCUS6693</name>
</gene>
<dbReference type="FunFam" id="3.30.160.60:FF:000624">
    <property type="entry name" value="zinc finger protein 697"/>
    <property type="match status" value="1"/>
</dbReference>
<evidence type="ECO:0000256" key="2">
    <source>
        <dbReference type="ARBA" id="ARBA00006991"/>
    </source>
</evidence>
<dbReference type="Proteomes" id="UP001497623">
    <property type="component" value="Unassembled WGS sequence"/>
</dbReference>
<comment type="caution">
    <text evidence="16">The sequence shown here is derived from an EMBL/GenBank/DDBJ whole genome shotgun (WGS) entry which is preliminary data.</text>
</comment>
<evidence type="ECO:0000256" key="7">
    <source>
        <dbReference type="ARBA" id="ARBA00022833"/>
    </source>
</evidence>
<dbReference type="PROSITE" id="PS00028">
    <property type="entry name" value="ZINC_FINGER_C2H2_1"/>
    <property type="match status" value="11"/>
</dbReference>
<dbReference type="SUPFAM" id="SSF57667">
    <property type="entry name" value="beta-beta-alpha zinc fingers"/>
    <property type="match status" value="7"/>
</dbReference>
<organism evidence="16 17">
    <name type="scientific">Meganyctiphanes norvegica</name>
    <name type="common">Northern krill</name>
    <name type="synonym">Thysanopoda norvegica</name>
    <dbReference type="NCBI Taxonomy" id="48144"/>
    <lineage>
        <taxon>Eukaryota</taxon>
        <taxon>Metazoa</taxon>
        <taxon>Ecdysozoa</taxon>
        <taxon>Arthropoda</taxon>
        <taxon>Crustacea</taxon>
        <taxon>Multicrustacea</taxon>
        <taxon>Malacostraca</taxon>
        <taxon>Eumalacostraca</taxon>
        <taxon>Eucarida</taxon>
        <taxon>Euphausiacea</taxon>
        <taxon>Euphausiidae</taxon>
        <taxon>Meganyctiphanes</taxon>
    </lineage>
</organism>
<evidence type="ECO:0000256" key="1">
    <source>
        <dbReference type="ARBA" id="ARBA00004123"/>
    </source>
</evidence>
<dbReference type="FunFam" id="3.30.160.60:FF:002343">
    <property type="entry name" value="Zinc finger protein 33A"/>
    <property type="match status" value="2"/>
</dbReference>
<dbReference type="FunFam" id="3.30.160.60:FF:001480">
    <property type="entry name" value="Si:cabz01071911.3"/>
    <property type="match status" value="1"/>
</dbReference>
<dbReference type="FunFam" id="3.30.160.60:FF:000912">
    <property type="entry name" value="Zinc finger protein 660"/>
    <property type="match status" value="1"/>
</dbReference>
<feature type="domain" description="C2H2-type" evidence="15">
    <location>
        <begin position="50"/>
        <end position="77"/>
    </location>
</feature>
<feature type="domain" description="C2H2-type" evidence="15">
    <location>
        <begin position="197"/>
        <end position="224"/>
    </location>
</feature>
<feature type="domain" description="C2H2-type" evidence="15">
    <location>
        <begin position="106"/>
        <end position="133"/>
    </location>
</feature>
<feature type="domain" description="C2H2-type" evidence="15">
    <location>
        <begin position="281"/>
        <end position="308"/>
    </location>
</feature>
<keyword evidence="5" id="KW-0677">Repeat</keyword>
<feature type="domain" description="C2H2-type" evidence="15">
    <location>
        <begin position="169"/>
        <end position="196"/>
    </location>
</feature>
<protein>
    <recommendedName>
        <fullName evidence="12">Protein krueppel</fullName>
    </recommendedName>
</protein>
<keyword evidence="7" id="KW-0862">Zinc</keyword>
<dbReference type="InterPro" id="IPR050752">
    <property type="entry name" value="C2H2-ZF_domain"/>
</dbReference>
<keyword evidence="9" id="KW-0238">DNA-binding</keyword>
<dbReference type="PROSITE" id="PS50157">
    <property type="entry name" value="ZINC_FINGER_C2H2_2"/>
    <property type="match status" value="11"/>
</dbReference>
<dbReference type="GO" id="GO:0008270">
    <property type="term" value="F:zinc ion binding"/>
    <property type="evidence" value="ECO:0007669"/>
    <property type="project" value="UniProtKB-KW"/>
</dbReference>
<feature type="domain" description="C2H2-type" evidence="15">
    <location>
        <begin position="309"/>
        <end position="336"/>
    </location>
</feature>
<keyword evidence="4" id="KW-0479">Metal-binding</keyword>
<feature type="domain" description="C2H2-type" evidence="15">
    <location>
        <begin position="225"/>
        <end position="252"/>
    </location>
</feature>
<feature type="domain" description="C2H2-type" evidence="15">
    <location>
        <begin position="253"/>
        <end position="280"/>
    </location>
</feature>
<comment type="function">
    <text evidence="13">Krueppel is a gap class segmentation protein.</text>
</comment>
<name>A0AAV2Q2L2_MEGNR</name>
<dbReference type="GO" id="GO:0005634">
    <property type="term" value="C:nucleus"/>
    <property type="evidence" value="ECO:0007669"/>
    <property type="project" value="UniProtKB-SubCell"/>
</dbReference>
<evidence type="ECO:0000313" key="16">
    <source>
        <dbReference type="EMBL" id="CAL4067745.1"/>
    </source>
</evidence>
<comment type="subcellular location">
    <subcellularLocation>
        <location evidence="1">Nucleus</location>
    </subcellularLocation>
</comment>
<evidence type="ECO:0000256" key="11">
    <source>
        <dbReference type="ARBA" id="ARBA00023242"/>
    </source>
</evidence>
<dbReference type="FunFam" id="3.30.160.60:FF:000671">
    <property type="entry name" value="Zinc finger protein 26"/>
    <property type="match status" value="1"/>
</dbReference>
<dbReference type="Pfam" id="PF00096">
    <property type="entry name" value="zf-C2H2"/>
    <property type="match status" value="9"/>
</dbReference>
<dbReference type="EMBL" id="CAXKWB010002802">
    <property type="protein sequence ID" value="CAL4067745.1"/>
    <property type="molecule type" value="Genomic_DNA"/>
</dbReference>
<keyword evidence="10" id="KW-0804">Transcription</keyword>
<proteinExistence type="inferred from homology"/>
<dbReference type="InterPro" id="IPR013087">
    <property type="entry name" value="Znf_C2H2_type"/>
</dbReference>
<evidence type="ECO:0000256" key="3">
    <source>
        <dbReference type="ARBA" id="ARBA00022492"/>
    </source>
</evidence>
<dbReference type="AlphaFoldDB" id="A0AAV2Q2L2"/>
<evidence type="ECO:0000256" key="9">
    <source>
        <dbReference type="ARBA" id="ARBA00023125"/>
    </source>
</evidence>
<evidence type="ECO:0000259" key="15">
    <source>
        <dbReference type="PROSITE" id="PS50157"/>
    </source>
</evidence>
<feature type="domain" description="C2H2-type" evidence="15">
    <location>
        <begin position="78"/>
        <end position="105"/>
    </location>
</feature>
<dbReference type="GO" id="GO:0000978">
    <property type="term" value="F:RNA polymerase II cis-regulatory region sequence-specific DNA binding"/>
    <property type="evidence" value="ECO:0007669"/>
    <property type="project" value="TreeGrafter"/>
</dbReference>
<evidence type="ECO:0000256" key="8">
    <source>
        <dbReference type="ARBA" id="ARBA00023015"/>
    </source>
</evidence>
<dbReference type="GO" id="GO:0045595">
    <property type="term" value="P:regulation of cell differentiation"/>
    <property type="evidence" value="ECO:0007669"/>
    <property type="project" value="UniProtKB-ARBA"/>
</dbReference>
<dbReference type="Pfam" id="PF13894">
    <property type="entry name" value="zf-C2H2_4"/>
    <property type="match status" value="1"/>
</dbReference>
<dbReference type="GO" id="GO:0000122">
    <property type="term" value="P:negative regulation of transcription by RNA polymerase II"/>
    <property type="evidence" value="ECO:0007669"/>
    <property type="project" value="UniProtKB-ARBA"/>
</dbReference>
<comment type="similarity">
    <text evidence="2">Belongs to the krueppel C2H2-type zinc-finger protein family.</text>
</comment>
<evidence type="ECO:0000256" key="13">
    <source>
        <dbReference type="ARBA" id="ARBA00053345"/>
    </source>
</evidence>
<evidence type="ECO:0000256" key="10">
    <source>
        <dbReference type="ARBA" id="ARBA00023163"/>
    </source>
</evidence>
<keyword evidence="6 14" id="KW-0863">Zinc-finger</keyword>
<reference evidence="16 17" key="1">
    <citation type="submission" date="2024-05" db="EMBL/GenBank/DDBJ databases">
        <authorList>
            <person name="Wallberg A."/>
        </authorList>
    </citation>
    <scope>NUCLEOTIDE SEQUENCE [LARGE SCALE GENOMIC DNA]</scope>
</reference>
<dbReference type="Gene3D" id="3.30.160.60">
    <property type="entry name" value="Classic Zinc Finger"/>
    <property type="match status" value="11"/>
</dbReference>
<evidence type="ECO:0000256" key="6">
    <source>
        <dbReference type="ARBA" id="ARBA00022771"/>
    </source>
</evidence>
<keyword evidence="17" id="KW-1185">Reference proteome</keyword>
<dbReference type="FunFam" id="3.30.160.60:FF:000446">
    <property type="entry name" value="Zinc finger protein"/>
    <property type="match status" value="1"/>
</dbReference>
<evidence type="ECO:0000313" key="17">
    <source>
        <dbReference type="Proteomes" id="UP001497623"/>
    </source>
</evidence>
<dbReference type="SMART" id="SM00355">
    <property type="entry name" value="ZnF_C2H2"/>
    <property type="match status" value="11"/>
</dbReference>
<dbReference type="FunFam" id="3.30.160.60:FF:000110">
    <property type="entry name" value="Zinc finger protein-like"/>
    <property type="match status" value="1"/>
</dbReference>